<feature type="region of interest" description="Disordered" evidence="1">
    <location>
        <begin position="397"/>
        <end position="484"/>
    </location>
</feature>
<evidence type="ECO:0000313" key="4">
    <source>
        <dbReference type="Proteomes" id="UP000199062"/>
    </source>
</evidence>
<feature type="domain" description="DUF4397" evidence="2">
    <location>
        <begin position="163"/>
        <end position="293"/>
    </location>
</feature>
<evidence type="ECO:0000259" key="2">
    <source>
        <dbReference type="Pfam" id="PF14344"/>
    </source>
</evidence>
<feature type="compositionally biased region" description="Acidic residues" evidence="1">
    <location>
        <begin position="440"/>
        <end position="459"/>
    </location>
</feature>
<dbReference type="AlphaFoldDB" id="A0A1I6KML9"/>
<reference evidence="3 4" key="1">
    <citation type="submission" date="2016-10" db="EMBL/GenBank/DDBJ databases">
        <authorList>
            <person name="de Groot N.N."/>
        </authorList>
    </citation>
    <scope>NUCLEOTIDE SEQUENCE [LARGE SCALE GENOMIC DNA]</scope>
    <source>
        <strain evidence="3 4">CGMCC 1.10457</strain>
    </source>
</reference>
<feature type="compositionally biased region" description="Acidic residues" evidence="1">
    <location>
        <begin position="240"/>
        <end position="258"/>
    </location>
</feature>
<organism evidence="3 4">
    <name type="scientific">Halomicrobium zhouii</name>
    <dbReference type="NCBI Taxonomy" id="767519"/>
    <lineage>
        <taxon>Archaea</taxon>
        <taxon>Methanobacteriati</taxon>
        <taxon>Methanobacteriota</taxon>
        <taxon>Stenosarchaea group</taxon>
        <taxon>Halobacteria</taxon>
        <taxon>Halobacteriales</taxon>
        <taxon>Haloarculaceae</taxon>
        <taxon>Halomicrobium</taxon>
    </lineage>
</organism>
<dbReference type="EMBL" id="FOZK01000001">
    <property type="protein sequence ID" value="SFR92268.1"/>
    <property type="molecule type" value="Genomic_DNA"/>
</dbReference>
<dbReference type="Proteomes" id="UP000199062">
    <property type="component" value="Unassembled WGS sequence"/>
</dbReference>
<sequence length="484" mass="51482">MSDNRRTKVVAVALAVTLLASVFAGGAIVAAQTDGNETGNETETEADDGLNETETEADDGLNETDTETEADDGLNETETETEDGLNETENETDAGLNETETETEAGVNETDDEDEEEPEAESDVGIIADDDENETENVTDARGDEPAAANETTDEMDTQQTTYLRVVHGAPDVDAVDVSIDNETVLEEVPYGAVSDYLTLQAGEYNVTVTTSEDDEVVYSENVTLDPRTVTTFAATSGEMTDEDEADEEEADEEETPELEAATFNDNAYEPADGEAAVSVVHLSPDAGNVDVTVEGSDVVLADNLSYQNASDYVTVPEGDYTVEVRMEGDEEGSNILETFDVTVEGGTAYSAIALGYDQPPADSQRSLNLTAAEDATTTVNLPGEDNETAMNETANETDAGLNETETETETNVTANETETGLNETETETETETDVGLNETETETETDTGLDETETETDDGNLTIGGENETEANETGNDTLLLAP</sequence>
<feature type="compositionally biased region" description="Low complexity" evidence="1">
    <location>
        <begin position="460"/>
        <end position="477"/>
    </location>
</feature>
<dbReference type="OrthoDB" id="187327at2157"/>
<evidence type="ECO:0000313" key="3">
    <source>
        <dbReference type="EMBL" id="SFR92268.1"/>
    </source>
</evidence>
<feature type="compositionally biased region" description="Acidic residues" evidence="1">
    <location>
        <begin position="99"/>
        <end position="137"/>
    </location>
</feature>
<dbReference type="Pfam" id="PF14344">
    <property type="entry name" value="DUF4397"/>
    <property type="match status" value="1"/>
</dbReference>
<proteinExistence type="predicted"/>
<dbReference type="RefSeq" id="WP_089814505.1">
    <property type="nucleotide sequence ID" value="NZ_FOZK01000001.1"/>
</dbReference>
<feature type="compositionally biased region" description="Low complexity" evidence="1">
    <location>
        <begin position="410"/>
        <end position="424"/>
    </location>
</feature>
<feature type="compositionally biased region" description="Acidic residues" evidence="1">
    <location>
        <begin position="40"/>
        <end position="92"/>
    </location>
</feature>
<gene>
    <name evidence="3" type="ORF">SAMN05216559_1037</name>
</gene>
<protein>
    <recommendedName>
        <fullName evidence="2">DUF4397 domain-containing protein</fullName>
    </recommendedName>
</protein>
<evidence type="ECO:0000256" key="1">
    <source>
        <dbReference type="SAM" id="MobiDB-lite"/>
    </source>
</evidence>
<dbReference type="InterPro" id="IPR025510">
    <property type="entry name" value="DUF4397"/>
</dbReference>
<feature type="region of interest" description="Disordered" evidence="1">
    <location>
        <begin position="236"/>
        <end position="258"/>
    </location>
</feature>
<name>A0A1I6KML9_9EURY</name>
<keyword evidence="4" id="KW-1185">Reference proteome</keyword>
<feature type="region of interest" description="Disordered" evidence="1">
    <location>
        <begin position="32"/>
        <end position="160"/>
    </location>
</feature>
<accession>A0A1I6KML9</accession>